<organism evidence="2 3">
    <name type="scientific">Phytophthora fragariaefolia</name>
    <dbReference type="NCBI Taxonomy" id="1490495"/>
    <lineage>
        <taxon>Eukaryota</taxon>
        <taxon>Sar</taxon>
        <taxon>Stramenopiles</taxon>
        <taxon>Oomycota</taxon>
        <taxon>Peronosporomycetes</taxon>
        <taxon>Peronosporales</taxon>
        <taxon>Peronosporaceae</taxon>
        <taxon>Phytophthora</taxon>
    </lineage>
</organism>
<dbReference type="OrthoDB" id="128412at2759"/>
<name>A0A9W6WYY2_9STRA</name>
<dbReference type="InterPro" id="IPR021109">
    <property type="entry name" value="Peptidase_aspartic_dom_sf"/>
</dbReference>
<dbReference type="Proteomes" id="UP001165121">
    <property type="component" value="Unassembled WGS sequence"/>
</dbReference>
<dbReference type="Pfam" id="PF13650">
    <property type="entry name" value="Asp_protease_2"/>
    <property type="match status" value="1"/>
</dbReference>
<feature type="region of interest" description="Disordered" evidence="1">
    <location>
        <begin position="53"/>
        <end position="159"/>
    </location>
</feature>
<accession>A0A9W6WYY2</accession>
<dbReference type="EMBL" id="BSXT01000283">
    <property type="protein sequence ID" value="GMF23339.1"/>
    <property type="molecule type" value="Genomic_DNA"/>
</dbReference>
<dbReference type="Gene3D" id="2.40.70.10">
    <property type="entry name" value="Acid Proteases"/>
    <property type="match status" value="1"/>
</dbReference>
<dbReference type="SUPFAM" id="SSF50630">
    <property type="entry name" value="Acid proteases"/>
    <property type="match status" value="1"/>
</dbReference>
<evidence type="ECO:0000313" key="2">
    <source>
        <dbReference type="EMBL" id="GMF23339.1"/>
    </source>
</evidence>
<protein>
    <submittedName>
        <fullName evidence="2">Unnamed protein product</fullName>
    </submittedName>
</protein>
<reference evidence="2" key="1">
    <citation type="submission" date="2023-04" db="EMBL/GenBank/DDBJ databases">
        <title>Phytophthora fragariaefolia NBRC 109709.</title>
        <authorList>
            <person name="Ichikawa N."/>
            <person name="Sato H."/>
            <person name="Tonouchi N."/>
        </authorList>
    </citation>
    <scope>NUCLEOTIDE SEQUENCE</scope>
    <source>
        <strain evidence="2">NBRC 109709</strain>
    </source>
</reference>
<proteinExistence type="predicted"/>
<dbReference type="AlphaFoldDB" id="A0A9W6WYY2"/>
<feature type="compositionally biased region" description="Basic and acidic residues" evidence="1">
    <location>
        <begin position="72"/>
        <end position="101"/>
    </location>
</feature>
<keyword evidence="3" id="KW-1185">Reference proteome</keyword>
<sequence>MTKNIQTFLGRPTLYPESSGVINDDAINGEVRRPSTNLDELLAAQLRAALNGATKAGAAPPRVKVGSAPEAPAHKRPDVRSERKAANEGETRRGAQPDAAKRAKPASAKSAERKGRDASSQNNKLKHNPKHRDSSDKSDSDSCSGSSDQNSDGFVSSSFEDVVPNVPTVAGPGGTMFTFRPCESDSEGVHEEAFGLTPPNDTPRPTHSEVTGSGVQVSGTDGGKNITDDTKKVGMVHGAVNNCRTDILLDSGASVSMMNFDLARRLKLRLKFCKQLRVSGLGGVPMIITVTTEVKINLGLYYGTMGVRRCAREGLVKLPGEEMVLQAGQTADHMGRGLDLAVTPKTCLYLGPGESAVVRIDNGQSNPQREVVWAGGGDRWVTQIIYAARSWPVAVKVVNVSDKTVWIDSRTTVARIVEFGFFLTTGRFVRPRLGRYKEWQVLIYENTNSK</sequence>
<gene>
    <name evidence="2" type="ORF">Pfra01_000367200</name>
</gene>
<feature type="compositionally biased region" description="Low complexity" evidence="1">
    <location>
        <begin position="141"/>
        <end position="152"/>
    </location>
</feature>
<feature type="region of interest" description="Disordered" evidence="1">
    <location>
        <begin position="187"/>
        <end position="226"/>
    </location>
</feature>
<feature type="compositionally biased region" description="Polar residues" evidence="1">
    <location>
        <begin position="203"/>
        <end position="219"/>
    </location>
</feature>
<evidence type="ECO:0000313" key="3">
    <source>
        <dbReference type="Proteomes" id="UP001165121"/>
    </source>
</evidence>
<evidence type="ECO:0000256" key="1">
    <source>
        <dbReference type="SAM" id="MobiDB-lite"/>
    </source>
</evidence>
<feature type="compositionally biased region" description="Basic and acidic residues" evidence="1">
    <location>
        <begin position="131"/>
        <end position="140"/>
    </location>
</feature>
<comment type="caution">
    <text evidence="2">The sequence shown here is derived from an EMBL/GenBank/DDBJ whole genome shotgun (WGS) entry which is preliminary data.</text>
</comment>